<evidence type="ECO:0000256" key="2">
    <source>
        <dbReference type="ARBA" id="ARBA00023002"/>
    </source>
</evidence>
<keyword evidence="2" id="KW-0560">Oxidoreductase</keyword>
<keyword evidence="3" id="KW-0812">Transmembrane</keyword>
<comment type="similarity">
    <text evidence="1">Belongs to the short-chain dehydrogenases/reductases (SDR) family.</text>
</comment>
<dbReference type="Gene3D" id="3.40.50.720">
    <property type="entry name" value="NAD(P)-binding Rossmann-like Domain"/>
    <property type="match status" value="1"/>
</dbReference>
<dbReference type="AlphaFoldDB" id="A0ABD3J5A5"/>
<proteinExistence type="inferred from homology"/>
<comment type="caution">
    <text evidence="4">The sequence shown here is derived from an EMBL/GenBank/DDBJ whole genome shotgun (WGS) entry which is preliminary data.</text>
</comment>
<accession>A0ABD3J5A5</accession>
<keyword evidence="3" id="KW-0472">Membrane</keyword>
<dbReference type="InterPro" id="IPR036291">
    <property type="entry name" value="NAD(P)-bd_dom_sf"/>
</dbReference>
<dbReference type="Pfam" id="PF00106">
    <property type="entry name" value="adh_short"/>
    <property type="match status" value="1"/>
</dbReference>
<reference evidence="4 5" key="1">
    <citation type="submission" date="2024-11" db="EMBL/GenBank/DDBJ databases">
        <title>Chromosome-level genome assembly of Eucalyptus globulus Labill. provides insights into its genome evolution.</title>
        <authorList>
            <person name="Li X."/>
        </authorList>
    </citation>
    <scope>NUCLEOTIDE SEQUENCE [LARGE SCALE GENOMIC DNA]</scope>
    <source>
        <strain evidence="4">CL2024</strain>
        <tissue evidence="4">Fresh tender leaves</tissue>
    </source>
</reference>
<dbReference type="Proteomes" id="UP001634007">
    <property type="component" value="Unassembled WGS sequence"/>
</dbReference>
<evidence type="ECO:0000313" key="4">
    <source>
        <dbReference type="EMBL" id="KAL3721634.1"/>
    </source>
</evidence>
<dbReference type="PANTHER" id="PTHR44169">
    <property type="entry name" value="NADPH-DEPENDENT 1-ACYLDIHYDROXYACETONE PHOSPHATE REDUCTASE"/>
    <property type="match status" value="1"/>
</dbReference>
<gene>
    <name evidence="4" type="ORF">ACJRO7_034038</name>
</gene>
<dbReference type="EMBL" id="JBJKBG010000009">
    <property type="protein sequence ID" value="KAL3721634.1"/>
    <property type="molecule type" value="Genomic_DNA"/>
</dbReference>
<keyword evidence="3" id="KW-1133">Transmembrane helix</keyword>
<dbReference type="InterPro" id="IPR002347">
    <property type="entry name" value="SDR_fam"/>
</dbReference>
<evidence type="ECO:0000256" key="3">
    <source>
        <dbReference type="SAM" id="Phobius"/>
    </source>
</evidence>
<dbReference type="PANTHER" id="PTHR44169:SF6">
    <property type="entry name" value="NADPH-DEPENDENT 1-ACYLDIHYDROXYACETONE PHOSPHATE REDUCTASE"/>
    <property type="match status" value="1"/>
</dbReference>
<sequence>MASGGRGGGGGGQEVVLITGCSQGSIGHAMARAFAERDCRVVAASRSRASMADLDGDPRFHLQEVDVLSEESVKRAVGNVIDKFGKIDVLVNNAGVQRVGPLAEIPLSSLKKTQFFCISAYMHTHSVFMLFISGIIAYHLPIFIRDFIMRKAMKC</sequence>
<dbReference type="PRINTS" id="PR00081">
    <property type="entry name" value="GDHRDH"/>
</dbReference>
<evidence type="ECO:0000313" key="5">
    <source>
        <dbReference type="Proteomes" id="UP001634007"/>
    </source>
</evidence>
<evidence type="ECO:0000256" key="1">
    <source>
        <dbReference type="ARBA" id="ARBA00006484"/>
    </source>
</evidence>
<dbReference type="SUPFAM" id="SSF51735">
    <property type="entry name" value="NAD(P)-binding Rossmann-fold domains"/>
    <property type="match status" value="1"/>
</dbReference>
<keyword evidence="5" id="KW-1185">Reference proteome</keyword>
<feature type="transmembrane region" description="Helical" evidence="3">
    <location>
        <begin position="120"/>
        <end position="144"/>
    </location>
</feature>
<organism evidence="4 5">
    <name type="scientific">Eucalyptus globulus</name>
    <name type="common">Tasmanian blue gum</name>
    <dbReference type="NCBI Taxonomy" id="34317"/>
    <lineage>
        <taxon>Eukaryota</taxon>
        <taxon>Viridiplantae</taxon>
        <taxon>Streptophyta</taxon>
        <taxon>Embryophyta</taxon>
        <taxon>Tracheophyta</taxon>
        <taxon>Spermatophyta</taxon>
        <taxon>Magnoliopsida</taxon>
        <taxon>eudicotyledons</taxon>
        <taxon>Gunneridae</taxon>
        <taxon>Pentapetalae</taxon>
        <taxon>rosids</taxon>
        <taxon>malvids</taxon>
        <taxon>Myrtales</taxon>
        <taxon>Myrtaceae</taxon>
        <taxon>Myrtoideae</taxon>
        <taxon>Eucalypteae</taxon>
        <taxon>Eucalyptus</taxon>
    </lineage>
</organism>
<dbReference type="GO" id="GO:0016491">
    <property type="term" value="F:oxidoreductase activity"/>
    <property type="evidence" value="ECO:0007669"/>
    <property type="project" value="UniProtKB-KW"/>
</dbReference>
<name>A0ABD3J5A5_EUCGL</name>
<protein>
    <submittedName>
        <fullName evidence="4">Uncharacterized protein</fullName>
    </submittedName>
</protein>